<reference evidence="3" key="1">
    <citation type="journal article" date="2020" name="BMC Genomics">
        <title>Correction to: Identification and distribution of gene clusters required for synthesis of sphingolipid metabolism inhibitors in diverse species of the filamentous fungus Fusarium.</title>
        <authorList>
            <person name="Kim H.S."/>
            <person name="Lohmar J.M."/>
            <person name="Busman M."/>
            <person name="Brown D.W."/>
            <person name="Naumann T.A."/>
            <person name="Divon H.H."/>
            <person name="Lysoe E."/>
            <person name="Uhlig S."/>
            <person name="Proctor R.H."/>
        </authorList>
    </citation>
    <scope>NUCLEOTIDE SEQUENCE</scope>
    <source>
        <strain evidence="3">NRRL 22465</strain>
    </source>
</reference>
<feature type="region of interest" description="Disordered" evidence="1">
    <location>
        <begin position="1"/>
        <end position="77"/>
    </location>
</feature>
<evidence type="ECO:0000256" key="1">
    <source>
        <dbReference type="SAM" id="MobiDB-lite"/>
    </source>
</evidence>
<dbReference type="OrthoDB" id="5428890at2759"/>
<organism evidence="3 4">
    <name type="scientific">Fusarium zealandicum</name>
    <dbReference type="NCBI Taxonomy" id="1053134"/>
    <lineage>
        <taxon>Eukaryota</taxon>
        <taxon>Fungi</taxon>
        <taxon>Dikarya</taxon>
        <taxon>Ascomycota</taxon>
        <taxon>Pezizomycotina</taxon>
        <taxon>Sordariomycetes</taxon>
        <taxon>Hypocreomycetidae</taxon>
        <taxon>Hypocreales</taxon>
        <taxon>Nectriaceae</taxon>
        <taxon>Fusarium</taxon>
        <taxon>Fusarium staphyleae species complex</taxon>
    </lineage>
</organism>
<comment type="caution">
    <text evidence="3">The sequence shown here is derived from an EMBL/GenBank/DDBJ whole genome shotgun (WGS) entry which is preliminary data.</text>
</comment>
<sequence>MPYGRSKTQMEADSGYGGSSAASYQTDPSRCDTPLDADATSTTSTVSCGHGPSLVAEKSQPRPALRPFTKPIDGQTQKRANDVMDQMSEFFKDFFQHSWKTKFQRSPSIPNMAIRCISLGTTMEKAEPCLVIFCDDKGEGATGYRYLDSRIMELYEELETPTPRGFLEKWLERKSGARYVMMATLGGVAIAVFLGALALAVSIFQAWVGWQQWQHPVGNS</sequence>
<gene>
    <name evidence="3" type="ORF">FZEAL_9113</name>
</gene>
<accession>A0A8H4UCI1</accession>
<evidence type="ECO:0000313" key="4">
    <source>
        <dbReference type="Proteomes" id="UP000635477"/>
    </source>
</evidence>
<dbReference type="EMBL" id="JABEYC010000825">
    <property type="protein sequence ID" value="KAF4973927.1"/>
    <property type="molecule type" value="Genomic_DNA"/>
</dbReference>
<evidence type="ECO:0000256" key="2">
    <source>
        <dbReference type="SAM" id="Phobius"/>
    </source>
</evidence>
<keyword evidence="2" id="KW-1133">Transmembrane helix</keyword>
<feature type="compositionally biased region" description="Polar residues" evidence="1">
    <location>
        <begin position="1"/>
        <end position="11"/>
    </location>
</feature>
<keyword evidence="4" id="KW-1185">Reference proteome</keyword>
<reference evidence="3" key="2">
    <citation type="submission" date="2020-05" db="EMBL/GenBank/DDBJ databases">
        <authorList>
            <person name="Kim H.-S."/>
            <person name="Proctor R.H."/>
            <person name="Brown D.W."/>
        </authorList>
    </citation>
    <scope>NUCLEOTIDE SEQUENCE</scope>
    <source>
        <strain evidence="3">NRRL 22465</strain>
    </source>
</reference>
<proteinExistence type="predicted"/>
<dbReference type="Proteomes" id="UP000635477">
    <property type="component" value="Unassembled WGS sequence"/>
</dbReference>
<dbReference type="AlphaFoldDB" id="A0A8H4UCI1"/>
<feature type="transmembrane region" description="Helical" evidence="2">
    <location>
        <begin position="179"/>
        <end position="208"/>
    </location>
</feature>
<keyword evidence="2" id="KW-0472">Membrane</keyword>
<keyword evidence="2" id="KW-0812">Transmembrane</keyword>
<feature type="compositionally biased region" description="Low complexity" evidence="1">
    <location>
        <begin position="36"/>
        <end position="45"/>
    </location>
</feature>
<protein>
    <submittedName>
        <fullName evidence="3">Uncharacterized protein</fullName>
    </submittedName>
</protein>
<evidence type="ECO:0000313" key="3">
    <source>
        <dbReference type="EMBL" id="KAF4973927.1"/>
    </source>
</evidence>
<name>A0A8H4UCI1_9HYPO</name>